<dbReference type="Pfam" id="PF01569">
    <property type="entry name" value="PAP2"/>
    <property type="match status" value="1"/>
</dbReference>
<dbReference type="STRING" id="871968.DESME_09865"/>
<dbReference type="HOGENOM" id="CLU_068892_1_1_9"/>
<evidence type="ECO:0000313" key="4">
    <source>
        <dbReference type="Proteomes" id="UP000010847"/>
    </source>
</evidence>
<keyword evidence="1" id="KW-0472">Membrane</keyword>
<reference evidence="3 4" key="1">
    <citation type="submission" date="2013-12" db="EMBL/GenBank/DDBJ databases">
        <authorList>
            <consortium name="DOE Joint Genome Institute"/>
            <person name="Smidt H."/>
            <person name="Huntemann M."/>
            <person name="Han J."/>
            <person name="Chen A."/>
            <person name="Kyrpides N."/>
            <person name="Mavromatis K."/>
            <person name="Markowitz V."/>
            <person name="Palaniappan K."/>
            <person name="Ivanova N."/>
            <person name="Schaumberg A."/>
            <person name="Pati A."/>
            <person name="Liolios K."/>
            <person name="Nordberg H.P."/>
            <person name="Cantor M.N."/>
            <person name="Hua S.X."/>
            <person name="Woyke T."/>
        </authorList>
    </citation>
    <scope>NUCLEOTIDE SEQUENCE [LARGE SCALE GENOMIC DNA]</scope>
    <source>
        <strain evidence="4">DSM 15288</strain>
    </source>
</reference>
<keyword evidence="4" id="KW-1185">Reference proteome</keyword>
<sequence>MPEFYQLVQGFHTPFWDGFFILLSFIGDIPVYIFLFAILFWNMDKRFGFRLGVLLLISMAVNSWLKDAFHFARPIGQKGIRSLYLSSASGYAFPSGHSQASATFYPYLLTRWKNLKWKFMALFMVLGIGFSRLYLGLHWPGDVISGYTLGILLVLGFIQVDQRLFKIPFSLALKMSASIILPLLALTFYHTAQGFQLVGFIIGFTLGYFLEDTFLDYQEQTHFLPSFYKTILGTASLLIWILLCLPLTHLAIVFNLLVYCLAGLWTSLGAPYLFRRLGWEGK</sequence>
<dbReference type="Proteomes" id="UP000010847">
    <property type="component" value="Chromosome"/>
</dbReference>
<feature type="transmembrane region" description="Helical" evidence="1">
    <location>
        <begin position="143"/>
        <end position="160"/>
    </location>
</feature>
<dbReference type="OrthoDB" id="9789113at2"/>
<gene>
    <name evidence="3" type="ORF">DESME_09865</name>
</gene>
<feature type="transmembrane region" description="Helical" evidence="1">
    <location>
        <begin position="119"/>
        <end position="137"/>
    </location>
</feature>
<accession>W0E969</accession>
<organism evidence="3 4">
    <name type="scientific">Desulfitobacterium metallireducens DSM 15288</name>
    <dbReference type="NCBI Taxonomy" id="871968"/>
    <lineage>
        <taxon>Bacteria</taxon>
        <taxon>Bacillati</taxon>
        <taxon>Bacillota</taxon>
        <taxon>Clostridia</taxon>
        <taxon>Eubacteriales</taxon>
        <taxon>Desulfitobacteriaceae</taxon>
        <taxon>Desulfitobacterium</taxon>
    </lineage>
</organism>
<dbReference type="Gene3D" id="1.20.144.10">
    <property type="entry name" value="Phosphatidic acid phosphatase type 2/haloperoxidase"/>
    <property type="match status" value="1"/>
</dbReference>
<dbReference type="GO" id="GO:0042392">
    <property type="term" value="F:sphingosine-1-phosphate phosphatase activity"/>
    <property type="evidence" value="ECO:0007669"/>
    <property type="project" value="TreeGrafter"/>
</dbReference>
<dbReference type="EMBL" id="CP007032">
    <property type="protein sequence ID" value="AHF07297.1"/>
    <property type="molecule type" value="Genomic_DNA"/>
</dbReference>
<evidence type="ECO:0000259" key="2">
    <source>
        <dbReference type="SMART" id="SM00014"/>
    </source>
</evidence>
<dbReference type="InterPro" id="IPR000326">
    <property type="entry name" value="PAP2/HPO"/>
</dbReference>
<evidence type="ECO:0000256" key="1">
    <source>
        <dbReference type="SAM" id="Phobius"/>
    </source>
</evidence>
<dbReference type="RefSeq" id="WP_006716178.1">
    <property type="nucleotide sequence ID" value="NZ_CP007032.1"/>
</dbReference>
<name>W0E969_9FIRM</name>
<feature type="transmembrane region" description="Helical" evidence="1">
    <location>
        <begin position="195"/>
        <end position="215"/>
    </location>
</feature>
<dbReference type="SMART" id="SM00014">
    <property type="entry name" value="acidPPc"/>
    <property type="match status" value="1"/>
</dbReference>
<keyword evidence="1" id="KW-0812">Transmembrane</keyword>
<dbReference type="InterPro" id="IPR036938">
    <property type="entry name" value="PAP2/HPO_sf"/>
</dbReference>
<dbReference type="SUPFAM" id="SSF48317">
    <property type="entry name" value="Acid phosphatase/Vanadium-dependent haloperoxidase"/>
    <property type="match status" value="1"/>
</dbReference>
<feature type="transmembrane region" description="Helical" evidence="1">
    <location>
        <begin position="20"/>
        <end position="41"/>
    </location>
</feature>
<feature type="domain" description="Phosphatidic acid phosphatase type 2/haloperoxidase" evidence="2">
    <location>
        <begin position="49"/>
        <end position="158"/>
    </location>
</feature>
<dbReference type="KEGG" id="dmt:DESME_09865"/>
<dbReference type="PANTHER" id="PTHR14969:SF13">
    <property type="entry name" value="AT30094P"/>
    <property type="match status" value="1"/>
</dbReference>
<proteinExistence type="predicted"/>
<feature type="transmembrane region" description="Helical" evidence="1">
    <location>
        <begin position="172"/>
        <end position="189"/>
    </location>
</feature>
<evidence type="ECO:0000313" key="3">
    <source>
        <dbReference type="EMBL" id="AHF07297.1"/>
    </source>
</evidence>
<feature type="transmembrane region" description="Helical" evidence="1">
    <location>
        <begin position="256"/>
        <end position="274"/>
    </location>
</feature>
<dbReference type="PANTHER" id="PTHR14969">
    <property type="entry name" value="SPHINGOSINE-1-PHOSPHATE PHOSPHOHYDROLASE"/>
    <property type="match status" value="1"/>
</dbReference>
<feature type="transmembrane region" description="Helical" evidence="1">
    <location>
        <begin position="227"/>
        <end position="250"/>
    </location>
</feature>
<protein>
    <submittedName>
        <fullName evidence="3">Phosphoesterase PA-phosphatase</fullName>
    </submittedName>
</protein>
<dbReference type="AlphaFoldDB" id="W0E969"/>
<keyword evidence="1" id="KW-1133">Transmembrane helix</keyword>
<dbReference type="eggNOG" id="COG0671">
    <property type="taxonomic scope" value="Bacteria"/>
</dbReference>